<proteinExistence type="predicted"/>
<sequence length="139" mass="16694">MNLYIQTPSIVVGKIEQREIISLDKDECVNVRDTRTSQVSAMFCESNILKSYEDLWAMKYQLMLIYYQHIIFSNRRVPFNTAVQINDYKTKKTRIILSPALDFQNQMKFLHNYHYLVKHLKLLKYQQFINIDGSRIFYL</sequence>
<dbReference type="GO" id="GO:0005737">
    <property type="term" value="C:cytoplasm"/>
    <property type="evidence" value="ECO:0007669"/>
    <property type="project" value="TreeGrafter"/>
</dbReference>
<name>A0A8S1PWZ7_9CILI</name>
<dbReference type="PANTHER" id="PTHR14165">
    <property type="entry name" value="MAJOR VAULT PROTEIN"/>
    <property type="match status" value="1"/>
</dbReference>
<accession>A0A8S1PWZ7</accession>
<dbReference type="EMBL" id="CAJJDN010000089">
    <property type="protein sequence ID" value="CAD8107747.1"/>
    <property type="molecule type" value="Genomic_DNA"/>
</dbReference>
<dbReference type="PANTHER" id="PTHR14165:SF3">
    <property type="entry name" value="MAJOR VAULT PROTEIN"/>
    <property type="match status" value="1"/>
</dbReference>
<evidence type="ECO:0000313" key="2">
    <source>
        <dbReference type="Proteomes" id="UP000692954"/>
    </source>
</evidence>
<protein>
    <submittedName>
        <fullName evidence="1">Uncharacterized protein</fullName>
    </submittedName>
</protein>
<evidence type="ECO:0000313" key="1">
    <source>
        <dbReference type="EMBL" id="CAD8107747.1"/>
    </source>
</evidence>
<dbReference type="AlphaFoldDB" id="A0A8S1PWZ7"/>
<reference evidence="1" key="1">
    <citation type="submission" date="2021-01" db="EMBL/GenBank/DDBJ databases">
        <authorList>
            <consortium name="Genoscope - CEA"/>
            <person name="William W."/>
        </authorList>
    </citation>
    <scope>NUCLEOTIDE SEQUENCE</scope>
</reference>
<dbReference type="Proteomes" id="UP000692954">
    <property type="component" value="Unassembled WGS sequence"/>
</dbReference>
<dbReference type="InterPro" id="IPR039059">
    <property type="entry name" value="MVP"/>
</dbReference>
<dbReference type="GO" id="GO:0005634">
    <property type="term" value="C:nucleus"/>
    <property type="evidence" value="ECO:0007669"/>
    <property type="project" value="TreeGrafter"/>
</dbReference>
<gene>
    <name evidence="1" type="ORF">PSON_ATCC_30995.1.T0890170</name>
</gene>
<keyword evidence="2" id="KW-1185">Reference proteome</keyword>
<organism evidence="1 2">
    <name type="scientific">Paramecium sonneborni</name>
    <dbReference type="NCBI Taxonomy" id="65129"/>
    <lineage>
        <taxon>Eukaryota</taxon>
        <taxon>Sar</taxon>
        <taxon>Alveolata</taxon>
        <taxon>Ciliophora</taxon>
        <taxon>Intramacronucleata</taxon>
        <taxon>Oligohymenophorea</taxon>
        <taxon>Peniculida</taxon>
        <taxon>Parameciidae</taxon>
        <taxon>Paramecium</taxon>
    </lineage>
</organism>
<comment type="caution">
    <text evidence="1">The sequence shown here is derived from an EMBL/GenBank/DDBJ whole genome shotgun (WGS) entry which is preliminary data.</text>
</comment>